<dbReference type="PROSITE" id="PS00674">
    <property type="entry name" value="AAA"/>
    <property type="match status" value="1"/>
</dbReference>
<evidence type="ECO:0000256" key="9">
    <source>
        <dbReference type="ARBA" id="ARBA00034920"/>
    </source>
</evidence>
<dbReference type="OrthoDB" id="5553750at2759"/>
<protein>
    <recommendedName>
        <fullName evidence="8">Peroxisomal ATPase PEX6</fullName>
    </recommendedName>
    <alternativeName>
        <fullName evidence="9">Peroxin-6</fullName>
    </alternativeName>
</protein>
<reference evidence="12" key="1">
    <citation type="submission" date="2023-04" db="EMBL/GenBank/DDBJ databases">
        <title>Ambrosiozyma monospora NBRC 1965.</title>
        <authorList>
            <person name="Ichikawa N."/>
            <person name="Sato H."/>
            <person name="Tonouchi N."/>
        </authorList>
    </citation>
    <scope>NUCLEOTIDE SEQUENCE</scope>
    <source>
        <strain evidence="12">NBRC 1965</strain>
    </source>
</reference>
<keyword evidence="13" id="KW-1185">Reference proteome</keyword>
<dbReference type="GO" id="GO:0005778">
    <property type="term" value="C:peroxisomal membrane"/>
    <property type="evidence" value="ECO:0007669"/>
    <property type="project" value="TreeGrafter"/>
</dbReference>
<evidence type="ECO:0000256" key="2">
    <source>
        <dbReference type="ARBA" id="ARBA00006914"/>
    </source>
</evidence>
<dbReference type="GO" id="GO:0005829">
    <property type="term" value="C:cytosol"/>
    <property type="evidence" value="ECO:0007669"/>
    <property type="project" value="TreeGrafter"/>
</dbReference>
<evidence type="ECO:0000256" key="3">
    <source>
        <dbReference type="ARBA" id="ARBA00022593"/>
    </source>
</evidence>
<evidence type="ECO:0000259" key="11">
    <source>
        <dbReference type="SMART" id="SM00382"/>
    </source>
</evidence>
<comment type="caution">
    <text evidence="12">The sequence shown here is derived from an EMBL/GenBank/DDBJ whole genome shotgun (WGS) entry which is preliminary data.</text>
</comment>
<dbReference type="GO" id="GO:0016887">
    <property type="term" value="F:ATP hydrolysis activity"/>
    <property type="evidence" value="ECO:0007669"/>
    <property type="project" value="InterPro"/>
</dbReference>
<gene>
    <name evidence="12" type="ORF">Amon01_000228600</name>
</gene>
<keyword evidence="5" id="KW-0378">Hydrolase</keyword>
<dbReference type="InterPro" id="IPR056995">
    <property type="entry name" value="PEX6_4th_dom"/>
</dbReference>
<dbReference type="FunFam" id="3.40.50.300:FF:000109">
    <property type="entry name" value="Peroxisomal biogenesis factor 6"/>
    <property type="match status" value="1"/>
</dbReference>
<keyword evidence="4" id="KW-0547">Nucleotide-binding</keyword>
<accession>A0A9W7DDN9</accession>
<dbReference type="Proteomes" id="UP001165063">
    <property type="component" value="Unassembled WGS sequence"/>
</dbReference>
<dbReference type="AlphaFoldDB" id="A0A9W7DDN9"/>
<evidence type="ECO:0000256" key="8">
    <source>
        <dbReference type="ARBA" id="ARBA00034811"/>
    </source>
</evidence>
<dbReference type="SUPFAM" id="SSF52540">
    <property type="entry name" value="P-loop containing nucleoside triphosphate hydrolases"/>
    <property type="match status" value="2"/>
</dbReference>
<dbReference type="Pfam" id="PF00004">
    <property type="entry name" value="AAA"/>
    <property type="match status" value="2"/>
</dbReference>
<keyword evidence="3" id="KW-0962">Peroxisome biogenesis</keyword>
<dbReference type="FunFam" id="1.10.8.60:FF:000039">
    <property type="entry name" value="peroxisome biogenesis factor 6"/>
    <property type="match status" value="1"/>
</dbReference>
<evidence type="ECO:0000256" key="7">
    <source>
        <dbReference type="ARBA" id="ARBA00023136"/>
    </source>
</evidence>
<evidence type="ECO:0000256" key="10">
    <source>
        <dbReference type="ARBA" id="ARBA00048778"/>
    </source>
</evidence>
<keyword evidence="7" id="KW-0472">Membrane</keyword>
<dbReference type="InterPro" id="IPR003960">
    <property type="entry name" value="ATPase_AAA_CS"/>
</dbReference>
<dbReference type="InterPro" id="IPR050168">
    <property type="entry name" value="AAA_ATPase_domain"/>
</dbReference>
<dbReference type="InterPro" id="IPR003959">
    <property type="entry name" value="ATPase_AAA_core"/>
</dbReference>
<dbReference type="Gene3D" id="1.10.8.60">
    <property type="match status" value="2"/>
</dbReference>
<dbReference type="InterPro" id="IPR041569">
    <property type="entry name" value="AAA_lid_3"/>
</dbReference>
<dbReference type="Pfam" id="PF17862">
    <property type="entry name" value="AAA_lid_3"/>
    <property type="match status" value="1"/>
</dbReference>
<dbReference type="InterPro" id="IPR027417">
    <property type="entry name" value="P-loop_NTPase"/>
</dbReference>
<dbReference type="GO" id="GO:0016558">
    <property type="term" value="P:protein import into peroxisome matrix"/>
    <property type="evidence" value="ECO:0007669"/>
    <property type="project" value="TreeGrafter"/>
</dbReference>
<dbReference type="PANTHER" id="PTHR23077:SF9">
    <property type="entry name" value="PEROXISOMAL ATPASE PEX6"/>
    <property type="match status" value="1"/>
</dbReference>
<dbReference type="SMART" id="SM00382">
    <property type="entry name" value="AAA"/>
    <property type="match status" value="2"/>
</dbReference>
<dbReference type="Pfam" id="PF23315">
    <property type="entry name" value="PEX6_4th"/>
    <property type="match status" value="1"/>
</dbReference>
<evidence type="ECO:0000256" key="5">
    <source>
        <dbReference type="ARBA" id="ARBA00022801"/>
    </source>
</evidence>
<proteinExistence type="inferred from homology"/>
<dbReference type="InterPro" id="IPR047533">
    <property type="entry name" value="RecA-like_PEX6_r2"/>
</dbReference>
<comment type="similarity">
    <text evidence="2">Belongs to the AAA ATPase family.</text>
</comment>
<feature type="domain" description="AAA+ ATPase" evidence="11">
    <location>
        <begin position="366"/>
        <end position="501"/>
    </location>
</feature>
<dbReference type="Gene3D" id="3.40.50.300">
    <property type="entry name" value="P-loop containing nucleotide triphosphate hydrolases"/>
    <property type="match status" value="2"/>
</dbReference>
<evidence type="ECO:0000256" key="6">
    <source>
        <dbReference type="ARBA" id="ARBA00022840"/>
    </source>
</evidence>
<dbReference type="InterPro" id="IPR003593">
    <property type="entry name" value="AAA+_ATPase"/>
</dbReference>
<comment type="subcellular location">
    <subcellularLocation>
        <location evidence="1">Membrane</location>
        <topology evidence="1">Peripheral membrane protein</topology>
    </subcellularLocation>
</comment>
<sequence>MAYCYIPKAKAPFQLNENALGVNQTLDHLQLDFDPFGINSKYSATPQSFEFFTAPLANDTLSSYTHCLNKNPEFKHDDEQLFACISSSGLQQLGCLSGDIVKCTLESNRSFYLRLFPFIDPNTFSSNSVYISPLLLVSLGEPKQMKLTRIKSSHTQASIGSDLMKHKFESFIPLAKEVVIARVACPITLDRTLQHLFLSNLKSHFENRHRIVSLGQFIPIPIDTYLARSLFTTYEGSGSGNGNGSKSKLPPIIPPGKPDDIAWFKITGGSIEVDGNPLQLYPGQQFMIDSTKTRMIQSGAVNDKLPFTAANGEITLNQVQQYLGLPDIFEFPSHITNSGECSFGYARQLRKILLTSSKVRSKGLRLPTTILLTSLSRCVGKSTLVRSIAIETCTNLLELDGFELFNQASANKTIGTIRGKVDGAVQQCGNLILYLKHIDALTKKVDPQQQQKEKLSLKLAELIDEYTNKGVIFIASSNDPDSISEIVRSKMKFEFSVSVPSEMERKMIFQKLIAFDLSAVKTNHKNDFKYLAREDLSLNTLSLQSAGLTPKDLESIVQNAKNIAVDRLEDQAIDHELTLEELIALSGGIVKLSPEDFEKAINDARSKFSDSIGAPRIPDVKWEDVGGLDLVKDEILDTIDMPLKHPELFSSGMKKRSGILFYGPPGTGKTLLAKAIATNFALNFFSVKGPELLNMYIGESEANVRRVFQKARDAKPCVIFFDELDSVAPKRGNQGDSGGVMDRIVSQLLAELDGMSGGTDDGGSSGDGVFVVGATNRPDLLDEALLRPGRFDKMLYLGISDTHEKQAKIIEALTRKFQLDPDVDIGNIAESCPYNFTGADFYALCSDAMLNAMTRIAGVVEEKIKQANSSRKETEKMNSRYWFDNVATEEDVEVVVTAADFQKARSELIASVSENELKHYLDVRRAFEGGKNKAK</sequence>
<evidence type="ECO:0000256" key="1">
    <source>
        <dbReference type="ARBA" id="ARBA00004170"/>
    </source>
</evidence>
<comment type="catalytic activity">
    <reaction evidence="10">
        <text>ATP + H2O = ADP + phosphate + H(+)</text>
        <dbReference type="Rhea" id="RHEA:13065"/>
        <dbReference type="ChEBI" id="CHEBI:15377"/>
        <dbReference type="ChEBI" id="CHEBI:15378"/>
        <dbReference type="ChEBI" id="CHEBI:30616"/>
        <dbReference type="ChEBI" id="CHEBI:43474"/>
        <dbReference type="ChEBI" id="CHEBI:456216"/>
    </reaction>
    <physiologicalReaction direction="left-to-right" evidence="10">
        <dbReference type="Rhea" id="RHEA:13066"/>
    </physiologicalReaction>
</comment>
<dbReference type="PANTHER" id="PTHR23077">
    <property type="entry name" value="AAA-FAMILY ATPASE"/>
    <property type="match status" value="1"/>
</dbReference>
<organism evidence="12 13">
    <name type="scientific">Ambrosiozyma monospora</name>
    <name type="common">Yeast</name>
    <name type="synonym">Endomycopsis monosporus</name>
    <dbReference type="NCBI Taxonomy" id="43982"/>
    <lineage>
        <taxon>Eukaryota</taxon>
        <taxon>Fungi</taxon>
        <taxon>Dikarya</taxon>
        <taxon>Ascomycota</taxon>
        <taxon>Saccharomycotina</taxon>
        <taxon>Pichiomycetes</taxon>
        <taxon>Pichiales</taxon>
        <taxon>Pichiaceae</taxon>
        <taxon>Ambrosiozyma</taxon>
    </lineage>
</organism>
<dbReference type="EMBL" id="BSXU01000814">
    <property type="protein sequence ID" value="GMG21838.1"/>
    <property type="molecule type" value="Genomic_DNA"/>
</dbReference>
<keyword evidence="6" id="KW-0067">ATP-binding</keyword>
<dbReference type="CDD" id="cd19527">
    <property type="entry name" value="RecA-like_PEX6_r2"/>
    <property type="match status" value="1"/>
</dbReference>
<name>A0A9W7DDN9_AMBMO</name>
<dbReference type="GO" id="GO:0005524">
    <property type="term" value="F:ATP binding"/>
    <property type="evidence" value="ECO:0007669"/>
    <property type="project" value="UniProtKB-KW"/>
</dbReference>
<feature type="domain" description="AAA+ ATPase" evidence="11">
    <location>
        <begin position="655"/>
        <end position="801"/>
    </location>
</feature>
<evidence type="ECO:0000256" key="4">
    <source>
        <dbReference type="ARBA" id="ARBA00022741"/>
    </source>
</evidence>
<evidence type="ECO:0000313" key="13">
    <source>
        <dbReference type="Proteomes" id="UP001165063"/>
    </source>
</evidence>
<evidence type="ECO:0000313" key="12">
    <source>
        <dbReference type="EMBL" id="GMG21838.1"/>
    </source>
</evidence>